<dbReference type="EMBL" id="JAFJMO010000006">
    <property type="protein sequence ID" value="KAJ8274388.1"/>
    <property type="molecule type" value="Genomic_DNA"/>
</dbReference>
<dbReference type="GO" id="GO:0008009">
    <property type="term" value="F:chemokine activity"/>
    <property type="evidence" value="ECO:0007669"/>
    <property type="project" value="InterPro"/>
</dbReference>
<dbReference type="Proteomes" id="UP001152803">
    <property type="component" value="Unassembled WGS sequence"/>
</dbReference>
<keyword evidence="3 9" id="KW-0145">Chemotaxis</keyword>
<dbReference type="InterPro" id="IPR001811">
    <property type="entry name" value="Chemokine_IL8-like_dom"/>
</dbReference>
<evidence type="ECO:0000256" key="1">
    <source>
        <dbReference type="ARBA" id="ARBA00004613"/>
    </source>
</evidence>
<feature type="domain" description="Chemokine interleukin-8-like" evidence="10">
    <location>
        <begin position="25"/>
        <end position="85"/>
    </location>
</feature>
<protein>
    <recommendedName>
        <fullName evidence="9">C-C motif chemokine</fullName>
    </recommendedName>
</protein>
<dbReference type="PRINTS" id="PR01721">
    <property type="entry name" value="FRACTALKINE"/>
</dbReference>
<feature type="chain" id="PRO_5040527551" description="C-C motif chemokine" evidence="9">
    <location>
        <begin position="25"/>
        <end position="102"/>
    </location>
</feature>
<evidence type="ECO:0000256" key="2">
    <source>
        <dbReference type="ARBA" id="ARBA00010868"/>
    </source>
</evidence>
<dbReference type="PANTHER" id="PTHR12015:SF108">
    <property type="entry name" value="C-C MOTIF CHEMOKINE 20"/>
    <property type="match status" value="1"/>
</dbReference>
<dbReference type="Gene3D" id="2.40.50.40">
    <property type="match status" value="1"/>
</dbReference>
<comment type="caution">
    <text evidence="11">The sequence shown here is derived from an EMBL/GenBank/DDBJ whole genome shotgun (WGS) entry which is preliminary data.</text>
</comment>
<dbReference type="AlphaFoldDB" id="A0A9Q1I0S5"/>
<evidence type="ECO:0000256" key="4">
    <source>
        <dbReference type="ARBA" id="ARBA00022514"/>
    </source>
</evidence>
<dbReference type="InterPro" id="IPR039809">
    <property type="entry name" value="Chemokine_b/g/d"/>
</dbReference>
<keyword evidence="7" id="KW-1015">Disulfide bond</keyword>
<sequence>MAQFNLPTVCMLLLLSLGLFSVLADTACCTTYSQGILPKRFIKGFSIQDNHGKCHINAIIFLTLKDRKVCADPTQGWVTDAIKHLRSTVQEMTRNGSPMQSQ</sequence>
<dbReference type="GO" id="GO:0006955">
    <property type="term" value="P:immune response"/>
    <property type="evidence" value="ECO:0007669"/>
    <property type="project" value="InterPro"/>
</dbReference>
<dbReference type="InterPro" id="IPR000827">
    <property type="entry name" value="Chemokine_CC_CS"/>
</dbReference>
<reference evidence="11" key="1">
    <citation type="journal article" date="2023" name="Science">
        <title>Genome structures resolve the early diversification of teleost fishes.</title>
        <authorList>
            <person name="Parey E."/>
            <person name="Louis A."/>
            <person name="Montfort J."/>
            <person name="Bouchez O."/>
            <person name="Roques C."/>
            <person name="Iampietro C."/>
            <person name="Lluch J."/>
            <person name="Castinel A."/>
            <person name="Donnadieu C."/>
            <person name="Desvignes T."/>
            <person name="Floi Bucao C."/>
            <person name="Jouanno E."/>
            <person name="Wen M."/>
            <person name="Mejri S."/>
            <person name="Dirks R."/>
            <person name="Jansen H."/>
            <person name="Henkel C."/>
            <person name="Chen W.J."/>
            <person name="Zahm M."/>
            <person name="Cabau C."/>
            <person name="Klopp C."/>
            <person name="Thompson A.W."/>
            <person name="Robinson-Rechavi M."/>
            <person name="Braasch I."/>
            <person name="Lecointre G."/>
            <person name="Bobe J."/>
            <person name="Postlethwait J.H."/>
            <person name="Berthelot C."/>
            <person name="Roest Crollius H."/>
            <person name="Guiguen Y."/>
        </authorList>
    </citation>
    <scope>NUCLEOTIDE SEQUENCE</scope>
    <source>
        <strain evidence="11">Concon-B</strain>
    </source>
</reference>
<comment type="subcellular location">
    <subcellularLocation>
        <location evidence="1 9">Secreted</location>
    </subcellularLocation>
</comment>
<evidence type="ECO:0000259" key="10">
    <source>
        <dbReference type="SMART" id="SM00199"/>
    </source>
</evidence>
<organism evidence="11 12">
    <name type="scientific">Conger conger</name>
    <name type="common">Conger eel</name>
    <name type="synonym">Muraena conger</name>
    <dbReference type="NCBI Taxonomy" id="82655"/>
    <lineage>
        <taxon>Eukaryota</taxon>
        <taxon>Metazoa</taxon>
        <taxon>Chordata</taxon>
        <taxon>Craniata</taxon>
        <taxon>Vertebrata</taxon>
        <taxon>Euteleostomi</taxon>
        <taxon>Actinopterygii</taxon>
        <taxon>Neopterygii</taxon>
        <taxon>Teleostei</taxon>
        <taxon>Anguilliformes</taxon>
        <taxon>Congridae</taxon>
        <taxon>Conger</taxon>
    </lineage>
</organism>
<keyword evidence="12" id="KW-1185">Reference proteome</keyword>
<gene>
    <name evidence="11" type="ORF">COCON_G00090130</name>
</gene>
<keyword evidence="4 9" id="KW-0202">Cytokine</keyword>
<proteinExistence type="inferred from homology"/>
<evidence type="ECO:0000313" key="11">
    <source>
        <dbReference type="EMBL" id="KAJ8274388.1"/>
    </source>
</evidence>
<keyword evidence="5 9" id="KW-0964">Secreted</keyword>
<dbReference type="SUPFAM" id="SSF54117">
    <property type="entry name" value="Interleukin 8-like chemokines"/>
    <property type="match status" value="1"/>
</dbReference>
<evidence type="ECO:0000256" key="5">
    <source>
        <dbReference type="ARBA" id="ARBA00022525"/>
    </source>
</evidence>
<feature type="signal peptide" evidence="9">
    <location>
        <begin position="1"/>
        <end position="24"/>
    </location>
</feature>
<dbReference type="PROSITE" id="PS00472">
    <property type="entry name" value="SMALL_CYTOKINES_CC"/>
    <property type="match status" value="1"/>
</dbReference>
<evidence type="ECO:0000256" key="7">
    <source>
        <dbReference type="ARBA" id="ARBA00023157"/>
    </source>
</evidence>
<dbReference type="GO" id="GO:0005615">
    <property type="term" value="C:extracellular space"/>
    <property type="evidence" value="ECO:0007669"/>
    <property type="project" value="UniProtKB-KW"/>
</dbReference>
<keyword evidence="6 9" id="KW-0732">Signal</keyword>
<keyword evidence="8" id="KW-0395">Inflammatory response</keyword>
<comment type="similarity">
    <text evidence="2 9">Belongs to the intercrine beta (chemokine CC) family.</text>
</comment>
<evidence type="ECO:0000256" key="3">
    <source>
        <dbReference type="ARBA" id="ARBA00022500"/>
    </source>
</evidence>
<dbReference type="InterPro" id="IPR036048">
    <property type="entry name" value="Interleukin_8-like_sf"/>
</dbReference>
<name>A0A9Q1I0S5_CONCO</name>
<evidence type="ECO:0000256" key="9">
    <source>
        <dbReference type="RuleBase" id="RU361150"/>
    </source>
</evidence>
<accession>A0A9Q1I0S5</accession>
<dbReference type="OrthoDB" id="8870994at2759"/>
<dbReference type="Pfam" id="PF00048">
    <property type="entry name" value="IL8"/>
    <property type="match status" value="1"/>
</dbReference>
<evidence type="ECO:0000256" key="8">
    <source>
        <dbReference type="ARBA" id="ARBA00023198"/>
    </source>
</evidence>
<evidence type="ECO:0000313" key="12">
    <source>
        <dbReference type="Proteomes" id="UP001152803"/>
    </source>
</evidence>
<dbReference type="SMART" id="SM00199">
    <property type="entry name" value="SCY"/>
    <property type="match status" value="1"/>
</dbReference>
<evidence type="ECO:0000256" key="6">
    <source>
        <dbReference type="ARBA" id="ARBA00022729"/>
    </source>
</evidence>
<dbReference type="FunFam" id="2.40.50.40:FF:000012">
    <property type="entry name" value="C-C motif chemokine"/>
    <property type="match status" value="1"/>
</dbReference>
<dbReference type="CDD" id="cd00272">
    <property type="entry name" value="Chemokine_CC"/>
    <property type="match status" value="1"/>
</dbReference>
<dbReference type="GO" id="GO:0006954">
    <property type="term" value="P:inflammatory response"/>
    <property type="evidence" value="ECO:0007669"/>
    <property type="project" value="UniProtKB-KW"/>
</dbReference>
<dbReference type="PANTHER" id="PTHR12015">
    <property type="entry name" value="SMALL INDUCIBLE CYTOKINE A"/>
    <property type="match status" value="1"/>
</dbReference>